<dbReference type="Gene3D" id="3.40.190.10">
    <property type="entry name" value="Periplasmic binding protein-like II"/>
    <property type="match status" value="1"/>
</dbReference>
<evidence type="ECO:0000256" key="2">
    <source>
        <dbReference type="ARBA" id="ARBA00022448"/>
    </source>
</evidence>
<dbReference type="Gene3D" id="3.90.76.10">
    <property type="entry name" value="Dipeptide-binding Protein, Domain 1"/>
    <property type="match status" value="1"/>
</dbReference>
<dbReference type="GO" id="GO:1904680">
    <property type="term" value="F:peptide transmembrane transporter activity"/>
    <property type="evidence" value="ECO:0007669"/>
    <property type="project" value="TreeGrafter"/>
</dbReference>
<comment type="caution">
    <text evidence="5">The sequence shown here is derived from an EMBL/GenBank/DDBJ whole genome shotgun (WGS) entry which is preliminary data.</text>
</comment>
<dbReference type="InterPro" id="IPR000914">
    <property type="entry name" value="SBP_5_dom"/>
</dbReference>
<dbReference type="EMBL" id="VBAJ01000066">
    <property type="protein sequence ID" value="TMJ09163.1"/>
    <property type="molecule type" value="Genomic_DNA"/>
</dbReference>
<evidence type="ECO:0000313" key="5">
    <source>
        <dbReference type="EMBL" id="TMJ09163.1"/>
    </source>
</evidence>
<dbReference type="PIRSF" id="PIRSF002741">
    <property type="entry name" value="MppA"/>
    <property type="match status" value="1"/>
</dbReference>
<organism evidence="5 6">
    <name type="scientific">Candidatus Segetimicrobium genomatis</name>
    <dbReference type="NCBI Taxonomy" id="2569760"/>
    <lineage>
        <taxon>Bacteria</taxon>
        <taxon>Bacillati</taxon>
        <taxon>Candidatus Sysuimicrobiota</taxon>
        <taxon>Candidatus Sysuimicrobiia</taxon>
        <taxon>Candidatus Sysuimicrobiales</taxon>
        <taxon>Candidatus Segetimicrobiaceae</taxon>
        <taxon>Candidatus Segetimicrobium</taxon>
    </lineage>
</organism>
<evidence type="ECO:0000259" key="4">
    <source>
        <dbReference type="Pfam" id="PF00496"/>
    </source>
</evidence>
<proteinExistence type="inferred from homology"/>
<dbReference type="SUPFAM" id="SSF53850">
    <property type="entry name" value="Periplasmic binding protein-like II"/>
    <property type="match status" value="1"/>
</dbReference>
<dbReference type="InterPro" id="IPR039424">
    <property type="entry name" value="SBP_5"/>
</dbReference>
<comment type="similarity">
    <text evidence="1">Belongs to the bacterial solute-binding protein 5 family.</text>
</comment>
<dbReference type="Gene3D" id="3.10.105.10">
    <property type="entry name" value="Dipeptide-binding Protein, Domain 3"/>
    <property type="match status" value="1"/>
</dbReference>
<keyword evidence="3" id="KW-0732">Signal</keyword>
<dbReference type="CDD" id="cd00995">
    <property type="entry name" value="PBP2_NikA_DppA_OppA_like"/>
    <property type="match status" value="1"/>
</dbReference>
<gene>
    <name evidence="5" type="ORF">E6G99_03110</name>
</gene>
<keyword evidence="2" id="KW-0813">Transport</keyword>
<evidence type="ECO:0000256" key="3">
    <source>
        <dbReference type="ARBA" id="ARBA00022729"/>
    </source>
</evidence>
<dbReference type="Proteomes" id="UP000318661">
    <property type="component" value="Unassembled WGS sequence"/>
</dbReference>
<protein>
    <submittedName>
        <fullName evidence="5">ABC transporter substrate-binding protein</fullName>
    </submittedName>
</protein>
<accession>A0A537LMD1</accession>
<dbReference type="Pfam" id="PF00496">
    <property type="entry name" value="SBP_bac_5"/>
    <property type="match status" value="1"/>
</dbReference>
<evidence type="ECO:0000256" key="1">
    <source>
        <dbReference type="ARBA" id="ARBA00005695"/>
    </source>
</evidence>
<dbReference type="AlphaFoldDB" id="A0A537LMD1"/>
<name>A0A537LMD1_9BACT</name>
<sequence length="516" mass="57216">MIRRHLRRVLFLLLTVALGSVLPGWAAPSGGTLRIGIDVDAGTLDPRLANDTTARRVIEQVYDGLIELDPQLRPQPALAESWTQTSPTVWVFKLRKNVRFHDGTPLTAADVVFTYTTILDPALRAPLRGLYTPISRVEATDDETVRFTLTAPYAPLLKYADMGIVSKAAVDRLGADYATHPLGTGPYKFVSWQRNSRIVLEANTEYWKGSPRLTQVIFNIIPDNTTRAAALESGDVDLIHSPLSPQDVARLRSAPRVAVTEMTGLGITYLNMNMADPVVRDVRIRRALASLIPQQTIVRQIYREMDRPATSVLLPAWAGVFTNDIVQPGHDITRAKALLAEAGWTDTNHDGVLDKDGQPLSLVIRTHSEDPNRIQVVELLVSILRSSGIDARAEITEFPALVQALLSGNYQVALLGWLGLVDPDRGMYNQFHSKGSQNWEKYNNPRVDALLDAGRQTSDPADRTRTYRDVARIIASDLPYYVLTYQGYIVALNRRVQGFVPIPNGSFRGLWATSVP</sequence>
<dbReference type="InterPro" id="IPR030678">
    <property type="entry name" value="Peptide/Ni-bd"/>
</dbReference>
<feature type="domain" description="Solute-binding protein family 5" evidence="4">
    <location>
        <begin position="74"/>
        <end position="437"/>
    </location>
</feature>
<dbReference type="PANTHER" id="PTHR30290">
    <property type="entry name" value="PERIPLASMIC BINDING COMPONENT OF ABC TRANSPORTER"/>
    <property type="match status" value="1"/>
</dbReference>
<evidence type="ECO:0000313" key="6">
    <source>
        <dbReference type="Proteomes" id="UP000318661"/>
    </source>
</evidence>
<dbReference type="GO" id="GO:0043190">
    <property type="term" value="C:ATP-binding cassette (ABC) transporter complex"/>
    <property type="evidence" value="ECO:0007669"/>
    <property type="project" value="InterPro"/>
</dbReference>
<dbReference type="GO" id="GO:0015833">
    <property type="term" value="P:peptide transport"/>
    <property type="evidence" value="ECO:0007669"/>
    <property type="project" value="TreeGrafter"/>
</dbReference>
<reference evidence="5 6" key="1">
    <citation type="journal article" date="2019" name="Nat. Microbiol.">
        <title>Mediterranean grassland soil C-N compound turnover is dependent on rainfall and depth, and is mediated by genomically divergent microorganisms.</title>
        <authorList>
            <person name="Diamond S."/>
            <person name="Andeer P.F."/>
            <person name="Li Z."/>
            <person name="Crits-Christoph A."/>
            <person name="Burstein D."/>
            <person name="Anantharaman K."/>
            <person name="Lane K.R."/>
            <person name="Thomas B.C."/>
            <person name="Pan C."/>
            <person name="Northen T.R."/>
            <person name="Banfield J.F."/>
        </authorList>
    </citation>
    <scope>NUCLEOTIDE SEQUENCE [LARGE SCALE GENOMIC DNA]</scope>
    <source>
        <strain evidence="5">NP_2</strain>
    </source>
</reference>
<dbReference type="GO" id="GO:0042597">
    <property type="term" value="C:periplasmic space"/>
    <property type="evidence" value="ECO:0007669"/>
    <property type="project" value="UniProtKB-ARBA"/>
</dbReference>
<dbReference type="PANTHER" id="PTHR30290:SF9">
    <property type="entry name" value="OLIGOPEPTIDE-BINDING PROTEIN APPA"/>
    <property type="match status" value="1"/>
</dbReference>